<protein>
    <submittedName>
        <fullName evidence="1">Uncharacterized protein</fullName>
    </submittedName>
</protein>
<sequence>MVATSHLIPGPVSLLLLNVFEMRSTETTATELMPGRFFNHIFRWPARSDACDFSSSLSENGLFFCFLAALAANHHVSTKRDHVYYRIFEKQWSPPLRIHTLNGMDVLYSGCTWTYGP</sequence>
<dbReference type="AlphaFoldDB" id="A0AA39LRC0"/>
<dbReference type="EMBL" id="JAUCMV010000004">
    <property type="protein sequence ID" value="KAK0406728.1"/>
    <property type="molecule type" value="Genomic_DNA"/>
</dbReference>
<evidence type="ECO:0000313" key="2">
    <source>
        <dbReference type="Proteomes" id="UP001175271"/>
    </source>
</evidence>
<reference evidence="1" key="1">
    <citation type="submission" date="2023-06" db="EMBL/GenBank/DDBJ databases">
        <title>Genomic analysis of the entomopathogenic nematode Steinernema hermaphroditum.</title>
        <authorList>
            <person name="Schwarz E.M."/>
            <person name="Heppert J.K."/>
            <person name="Baniya A."/>
            <person name="Schwartz H.T."/>
            <person name="Tan C.-H."/>
            <person name="Antoshechkin I."/>
            <person name="Sternberg P.W."/>
            <person name="Goodrich-Blair H."/>
            <person name="Dillman A.R."/>
        </authorList>
    </citation>
    <scope>NUCLEOTIDE SEQUENCE</scope>
    <source>
        <strain evidence="1">PS9179</strain>
        <tissue evidence="1">Whole animal</tissue>
    </source>
</reference>
<evidence type="ECO:0000313" key="1">
    <source>
        <dbReference type="EMBL" id="KAK0406728.1"/>
    </source>
</evidence>
<comment type="caution">
    <text evidence="1">The sequence shown here is derived from an EMBL/GenBank/DDBJ whole genome shotgun (WGS) entry which is preliminary data.</text>
</comment>
<keyword evidence="2" id="KW-1185">Reference proteome</keyword>
<accession>A0AA39LRC0</accession>
<dbReference type="Proteomes" id="UP001175271">
    <property type="component" value="Unassembled WGS sequence"/>
</dbReference>
<gene>
    <name evidence="1" type="ORF">QR680_018765</name>
</gene>
<proteinExistence type="predicted"/>
<name>A0AA39LRC0_9BILA</name>
<organism evidence="1 2">
    <name type="scientific">Steinernema hermaphroditum</name>
    <dbReference type="NCBI Taxonomy" id="289476"/>
    <lineage>
        <taxon>Eukaryota</taxon>
        <taxon>Metazoa</taxon>
        <taxon>Ecdysozoa</taxon>
        <taxon>Nematoda</taxon>
        <taxon>Chromadorea</taxon>
        <taxon>Rhabditida</taxon>
        <taxon>Tylenchina</taxon>
        <taxon>Panagrolaimomorpha</taxon>
        <taxon>Strongyloidoidea</taxon>
        <taxon>Steinernematidae</taxon>
        <taxon>Steinernema</taxon>
    </lineage>
</organism>